<dbReference type="SUPFAM" id="SSF81383">
    <property type="entry name" value="F-box domain"/>
    <property type="match status" value="2"/>
</dbReference>
<evidence type="ECO:0000313" key="3">
    <source>
        <dbReference type="Proteomes" id="UP000325081"/>
    </source>
</evidence>
<dbReference type="PANTHER" id="PTHR32278">
    <property type="entry name" value="F-BOX DOMAIN-CONTAINING PROTEIN"/>
    <property type="match status" value="1"/>
</dbReference>
<comment type="caution">
    <text evidence="2">The sequence shown here is derived from an EMBL/GenBank/DDBJ whole genome shotgun (WGS) entry which is preliminary data.</text>
</comment>
<feature type="domain" description="F-box" evidence="1">
    <location>
        <begin position="308"/>
        <end position="348"/>
    </location>
</feature>
<feature type="non-terminal residue" evidence="2">
    <location>
        <position position="541"/>
    </location>
</feature>
<evidence type="ECO:0000259" key="1">
    <source>
        <dbReference type="SMART" id="SM00256"/>
    </source>
</evidence>
<dbReference type="SMART" id="SM00256">
    <property type="entry name" value="FBOX"/>
    <property type="match status" value="2"/>
</dbReference>
<name>A0A5A7RC73_STRAF</name>
<dbReference type="PANTHER" id="PTHR32278:SF111">
    <property type="entry name" value="F-BOX PROTEIN PP2-B12-RELATED"/>
    <property type="match status" value="1"/>
</dbReference>
<dbReference type="InterPro" id="IPR001810">
    <property type="entry name" value="F-box_dom"/>
</dbReference>
<dbReference type="InterPro" id="IPR025886">
    <property type="entry name" value="PP2-like"/>
</dbReference>
<dbReference type="CDD" id="cd22162">
    <property type="entry name" value="F-box_AtSKIP3-like"/>
    <property type="match status" value="2"/>
</dbReference>
<dbReference type="Pfam" id="PF00646">
    <property type="entry name" value="F-box"/>
    <property type="match status" value="1"/>
</dbReference>
<protein>
    <submittedName>
        <fullName evidence="2">F-box family protein</fullName>
    </submittedName>
</protein>
<dbReference type="Pfam" id="PF14299">
    <property type="entry name" value="PP2"/>
    <property type="match status" value="3"/>
</dbReference>
<dbReference type="EMBL" id="BKCP01011626">
    <property type="protein sequence ID" value="GER55285.1"/>
    <property type="molecule type" value="Genomic_DNA"/>
</dbReference>
<gene>
    <name evidence="2" type="ORF">STAS_32939</name>
</gene>
<organism evidence="2 3">
    <name type="scientific">Striga asiatica</name>
    <name type="common">Asiatic witchweed</name>
    <name type="synonym">Buchnera asiatica</name>
    <dbReference type="NCBI Taxonomy" id="4170"/>
    <lineage>
        <taxon>Eukaryota</taxon>
        <taxon>Viridiplantae</taxon>
        <taxon>Streptophyta</taxon>
        <taxon>Embryophyta</taxon>
        <taxon>Tracheophyta</taxon>
        <taxon>Spermatophyta</taxon>
        <taxon>Magnoliopsida</taxon>
        <taxon>eudicotyledons</taxon>
        <taxon>Gunneridae</taxon>
        <taxon>Pentapetalae</taxon>
        <taxon>asterids</taxon>
        <taxon>lamiids</taxon>
        <taxon>Lamiales</taxon>
        <taxon>Orobanchaceae</taxon>
        <taxon>Buchnereae</taxon>
        <taxon>Striga</taxon>
    </lineage>
</organism>
<proteinExistence type="predicted"/>
<keyword evidence="3" id="KW-1185">Reference proteome</keyword>
<accession>A0A5A7RC73</accession>
<feature type="domain" description="F-box" evidence="1">
    <location>
        <begin position="12"/>
        <end position="52"/>
    </location>
</feature>
<evidence type="ECO:0000313" key="2">
    <source>
        <dbReference type="EMBL" id="GER55285.1"/>
    </source>
</evidence>
<dbReference type="Proteomes" id="UP000325081">
    <property type="component" value="Unassembled WGS sequence"/>
</dbReference>
<dbReference type="AlphaFoldDB" id="A0A5A7RC73"/>
<reference evidence="3" key="1">
    <citation type="journal article" date="2019" name="Curr. Biol.">
        <title>Genome Sequence of Striga asiatica Provides Insight into the Evolution of Plant Parasitism.</title>
        <authorList>
            <person name="Yoshida S."/>
            <person name="Kim S."/>
            <person name="Wafula E.K."/>
            <person name="Tanskanen J."/>
            <person name="Kim Y.M."/>
            <person name="Honaas L."/>
            <person name="Yang Z."/>
            <person name="Spallek T."/>
            <person name="Conn C.E."/>
            <person name="Ichihashi Y."/>
            <person name="Cheong K."/>
            <person name="Cui S."/>
            <person name="Der J.P."/>
            <person name="Gundlach H."/>
            <person name="Jiao Y."/>
            <person name="Hori C."/>
            <person name="Ishida J.K."/>
            <person name="Kasahara H."/>
            <person name="Kiba T."/>
            <person name="Kim M.S."/>
            <person name="Koo N."/>
            <person name="Laohavisit A."/>
            <person name="Lee Y.H."/>
            <person name="Lumba S."/>
            <person name="McCourt P."/>
            <person name="Mortimer J.C."/>
            <person name="Mutuku J.M."/>
            <person name="Nomura T."/>
            <person name="Sasaki-Sekimoto Y."/>
            <person name="Seto Y."/>
            <person name="Wang Y."/>
            <person name="Wakatake T."/>
            <person name="Sakakibara H."/>
            <person name="Demura T."/>
            <person name="Yamaguchi S."/>
            <person name="Yoneyama K."/>
            <person name="Manabe R.I."/>
            <person name="Nelson D.C."/>
            <person name="Schulman A.H."/>
            <person name="Timko M.P."/>
            <person name="dePamphilis C.W."/>
            <person name="Choi D."/>
            <person name="Shirasu K."/>
        </authorList>
    </citation>
    <scope>NUCLEOTIDE SEQUENCE [LARGE SCALE GENOMIC DNA]</scope>
    <source>
        <strain evidence="3">cv. UVA1</strain>
    </source>
</reference>
<dbReference type="InterPro" id="IPR036047">
    <property type="entry name" value="F-box-like_dom_sf"/>
</dbReference>
<dbReference type="OrthoDB" id="1918565at2759"/>
<sequence length="541" mass="61687">MAVESCGDILALPEHCIANLLSLTSPRDACRLSAVASTFRLATQYDTVWDRFLPSDYRDLLSRADGGAEPLISKFRSKKDLYLHLCDHPILIDGGRKSFSLEKCSGKKCFMIAARDLDIAWSNTPQYWRWISLPESRFFEVAELLHLCWFHIRGKISTKMLSSGTCYVAYLVFARKSGAFKFDLPAEACVELSSQESERQKVFLGRDRAHGSSYRRLPRLVRQQQTVEDVVAEFNAKYPKPRSDGWIEVELGEYFVEGREDDVLELGLREVNDYHGKSGLIVQGIELRPKAMGGDSKKNFSCGDIHALPEDCIANALSLTSPKDACRLSAVASNFRIASEYDTVWDRFLPSDYRDLISRAAGGPEPLLSKFRSKKDLYLHLCDHPILIDGGRKSFSLEKCSGKKCYMIAARDLYIVWSDTPQYWRWISLPESSEKRRVFLDRDESHEPRRHIVLRTLGLFYHRLPRLVRQQQTVEDDSEAESNAKYPKQRSDGWIEVELGEYFVEGREDGDLELGVMEVNDGNWKSGLIVQGIELRPKAVT</sequence>